<feature type="non-terminal residue" evidence="2">
    <location>
        <position position="1"/>
    </location>
</feature>
<keyword evidence="1" id="KW-0812">Transmembrane</keyword>
<reference evidence="2" key="1">
    <citation type="submission" date="2021-02" db="EMBL/GenBank/DDBJ databases">
        <authorList>
            <person name="Nowell W R."/>
        </authorList>
    </citation>
    <scope>NUCLEOTIDE SEQUENCE</scope>
</reference>
<keyword evidence="1" id="KW-0472">Membrane</keyword>
<evidence type="ECO:0000256" key="1">
    <source>
        <dbReference type="SAM" id="Phobius"/>
    </source>
</evidence>
<organism evidence="2 3">
    <name type="scientific">Adineta steineri</name>
    <dbReference type="NCBI Taxonomy" id="433720"/>
    <lineage>
        <taxon>Eukaryota</taxon>
        <taxon>Metazoa</taxon>
        <taxon>Spiralia</taxon>
        <taxon>Gnathifera</taxon>
        <taxon>Rotifera</taxon>
        <taxon>Eurotatoria</taxon>
        <taxon>Bdelloidea</taxon>
        <taxon>Adinetida</taxon>
        <taxon>Adinetidae</taxon>
        <taxon>Adineta</taxon>
    </lineage>
</organism>
<protein>
    <submittedName>
        <fullName evidence="2">Uncharacterized protein</fullName>
    </submittedName>
</protein>
<dbReference type="EMBL" id="CAJOBB010011839">
    <property type="protein sequence ID" value="CAF4267333.1"/>
    <property type="molecule type" value="Genomic_DNA"/>
</dbReference>
<dbReference type="Proteomes" id="UP000663868">
    <property type="component" value="Unassembled WGS sequence"/>
</dbReference>
<name>A0A820FPK8_9BILA</name>
<dbReference type="AlphaFoldDB" id="A0A820FPK8"/>
<evidence type="ECO:0000313" key="3">
    <source>
        <dbReference type="Proteomes" id="UP000663868"/>
    </source>
</evidence>
<evidence type="ECO:0000313" key="2">
    <source>
        <dbReference type="EMBL" id="CAF4267333.1"/>
    </source>
</evidence>
<comment type="caution">
    <text evidence="2">The sequence shown here is derived from an EMBL/GenBank/DDBJ whole genome shotgun (WGS) entry which is preliminary data.</text>
</comment>
<proteinExistence type="predicted"/>
<sequence length="538" mass="60846">MSDNDSDDANSDDGEEDKFKRYMFCVNSSHHIYFISSHGDIKFHKTSPKGYSTVEIIHKKRGLCLLVEHNSNSVECWDLGQDKLFSKIDLLSDVLVKKVLTSKISSSLILIIIILYDGTIFFYNFEGLKFNHCGTINAGKHLDLVIVNGDKLICTFDSTISIDFIHIDLRTLSQTKQVLSDKEIVKTLIAFNPPITPKPFVKIVVPDSNESTSAAEASLSFMILTKESLCIVHNCMKKDISYARIPGQFDLVSATVKHPNSIYVARRGIIDMYKWRCIEGEDDIHGKCKIHHGYQLFVSIDISSCSVLTIKPADDSGGLFLCSMENGAINLYNSLVAREAFKKIPPFPRTTELINTVQLSGKNAVTLSVSKQELTTWLYQHQTAIESTQVFSNSIKIDYYAVLSDTAVLIITNTYWAEIYSMESLNKQTLFRLHLRHPTRVFVIDEEVFILLTNDGSIRFITRQINKNNVKFNQTSNKQLNIQCKYLFSSIITLNLKQSLIVLADDGHSLAICTLNDIIYMNIDFTQHSSSRLLHFTS</sequence>
<accession>A0A820FPK8</accession>
<feature type="transmembrane region" description="Helical" evidence="1">
    <location>
        <begin position="107"/>
        <end position="125"/>
    </location>
</feature>
<gene>
    <name evidence="2" type="ORF">KXQ929_LOCUS43684</name>
</gene>
<keyword evidence="1" id="KW-1133">Transmembrane helix</keyword>